<dbReference type="PROSITE" id="PS00139">
    <property type="entry name" value="THIOL_PROTEASE_CYS"/>
    <property type="match status" value="1"/>
</dbReference>
<evidence type="ECO:0000256" key="2">
    <source>
        <dbReference type="ARBA" id="ARBA00022670"/>
    </source>
</evidence>
<evidence type="ECO:0000256" key="7">
    <source>
        <dbReference type="SAM" id="SignalP"/>
    </source>
</evidence>
<dbReference type="FunCoup" id="A0A1U8BCW2">
    <property type="interactions" value="205"/>
</dbReference>
<evidence type="ECO:0000259" key="9">
    <source>
        <dbReference type="SMART" id="SM00848"/>
    </source>
</evidence>
<keyword evidence="2" id="KW-0645">Protease</keyword>
<dbReference type="GO" id="GO:0051603">
    <property type="term" value="P:proteolysis involved in protein catabolic process"/>
    <property type="evidence" value="ECO:0000318"/>
    <property type="project" value="GO_Central"/>
</dbReference>
<dbReference type="SMART" id="SM00848">
    <property type="entry name" value="Inhibitor_I29"/>
    <property type="match status" value="1"/>
</dbReference>
<dbReference type="GO" id="GO:0004197">
    <property type="term" value="F:cysteine-type endopeptidase activity"/>
    <property type="evidence" value="ECO:0000318"/>
    <property type="project" value="GO_Central"/>
</dbReference>
<dbReference type="SMART" id="SM00645">
    <property type="entry name" value="Pept_C1"/>
    <property type="match status" value="1"/>
</dbReference>
<protein>
    <submittedName>
        <fullName evidence="11">Zingipain-2</fullName>
    </submittedName>
</protein>
<dbReference type="OrthoDB" id="10253408at2759"/>
<feature type="domain" description="Cathepsin propeptide inhibitor" evidence="9">
    <location>
        <begin position="50"/>
        <end position="106"/>
    </location>
</feature>
<dbReference type="InterPro" id="IPR013201">
    <property type="entry name" value="Prot_inhib_I29"/>
</dbReference>
<evidence type="ECO:0000259" key="8">
    <source>
        <dbReference type="SMART" id="SM00645"/>
    </source>
</evidence>
<dbReference type="Pfam" id="PF00112">
    <property type="entry name" value="Peptidase_C1"/>
    <property type="match status" value="1"/>
</dbReference>
<dbReference type="InterPro" id="IPR038765">
    <property type="entry name" value="Papain-like_cys_pep_sf"/>
</dbReference>
<dbReference type="AlphaFoldDB" id="A0A1U8BCW2"/>
<evidence type="ECO:0000256" key="5">
    <source>
        <dbReference type="ARBA" id="ARBA00022807"/>
    </source>
</evidence>
<evidence type="ECO:0000256" key="3">
    <source>
        <dbReference type="ARBA" id="ARBA00022729"/>
    </source>
</evidence>
<dbReference type="PANTHER" id="PTHR12411">
    <property type="entry name" value="CYSTEINE PROTEASE FAMILY C1-RELATED"/>
    <property type="match status" value="1"/>
</dbReference>
<dbReference type="InterPro" id="IPR000169">
    <property type="entry name" value="Pept_cys_AS"/>
</dbReference>
<dbReference type="InterPro" id="IPR000668">
    <property type="entry name" value="Peptidase_C1A_C"/>
</dbReference>
<feature type="signal peptide" evidence="7">
    <location>
        <begin position="1"/>
        <end position="26"/>
    </location>
</feature>
<evidence type="ECO:0000256" key="4">
    <source>
        <dbReference type="ARBA" id="ARBA00022801"/>
    </source>
</evidence>
<feature type="chain" id="PRO_5018534808" evidence="7">
    <location>
        <begin position="27"/>
        <end position="353"/>
    </location>
</feature>
<keyword evidence="10" id="KW-1185">Reference proteome</keyword>
<dbReference type="OMA" id="YEYLIPN"/>
<dbReference type="InterPro" id="IPR013128">
    <property type="entry name" value="Peptidase_C1A"/>
</dbReference>
<dbReference type="Pfam" id="PF08246">
    <property type="entry name" value="Inhibitor_I29"/>
    <property type="match status" value="1"/>
</dbReference>
<dbReference type="PROSITE" id="PS00639">
    <property type="entry name" value="THIOL_PROTEASE_HIS"/>
    <property type="match status" value="1"/>
</dbReference>
<dbReference type="CDD" id="cd02248">
    <property type="entry name" value="Peptidase_C1A"/>
    <property type="match status" value="1"/>
</dbReference>
<keyword evidence="3 7" id="KW-0732">Signal</keyword>
<dbReference type="GO" id="GO:0005764">
    <property type="term" value="C:lysosome"/>
    <property type="evidence" value="ECO:0000318"/>
    <property type="project" value="GO_Central"/>
</dbReference>
<evidence type="ECO:0000313" key="10">
    <source>
        <dbReference type="Proteomes" id="UP000189703"/>
    </source>
</evidence>
<dbReference type="InterPro" id="IPR039417">
    <property type="entry name" value="Peptidase_C1A_papain-like"/>
</dbReference>
<gene>
    <name evidence="11" type="primary">LOC104613212</name>
</gene>
<evidence type="ECO:0000256" key="6">
    <source>
        <dbReference type="ARBA" id="ARBA00023157"/>
    </source>
</evidence>
<dbReference type="PRINTS" id="PR00705">
    <property type="entry name" value="PAPAIN"/>
</dbReference>
<dbReference type="GeneID" id="104613212"/>
<keyword evidence="5" id="KW-0788">Thiol protease</keyword>
<sequence length="353" mass="39414">MALLHFMRNACLTVLVMWVKWMPSDAHNCKSRESGGMGGKYDDNPMLHRYEQWLMRHNRSYHDHNEWEVRFGIYQSNLQFINYINSQNYSFKLIDNKFTDLTNEEFKAIYLRLKTCHQQENKESSRNKNPTNLPSSVDWRKEGAVTPVKDQGRCGSCWAFSAVAAVEGINMIQTGELVSLSEQELIDCDVNNGNQGCNGGYMSGAFEYIKKNGGLSTEDEYPYKGADGTCNTSTGSANRVAAIRGYENVTASEDSLQAAVAKQPVAVAVDAGGFAFQFYSGGVFSGHCGINLNHAMTAVGYGEEDSQKYWVVKNSWGTDWGEEGYIRMKRDVDDIEGLCGISMLASYPVKDSP</sequence>
<dbReference type="SUPFAM" id="SSF54001">
    <property type="entry name" value="Cysteine proteinases"/>
    <property type="match status" value="1"/>
</dbReference>
<dbReference type="KEGG" id="nnu:104613212"/>
<comment type="similarity">
    <text evidence="1">Belongs to the peptidase C1 family.</text>
</comment>
<dbReference type="InterPro" id="IPR025660">
    <property type="entry name" value="Pept_his_AS"/>
</dbReference>
<dbReference type="FunFam" id="3.90.70.10:FF:000067">
    <property type="entry name" value="Senescence-specific cysteine protease"/>
    <property type="match status" value="1"/>
</dbReference>
<dbReference type="RefSeq" id="XP_010279240.1">
    <property type="nucleotide sequence ID" value="XM_010280938.1"/>
</dbReference>
<evidence type="ECO:0000313" key="11">
    <source>
        <dbReference type="RefSeq" id="XP_010279240.1"/>
    </source>
</evidence>
<dbReference type="eggNOG" id="KOG1543">
    <property type="taxonomic scope" value="Eukaryota"/>
</dbReference>
<keyword evidence="6" id="KW-1015">Disulfide bond</keyword>
<proteinExistence type="inferred from homology"/>
<feature type="domain" description="Peptidase C1A papain C-terminal" evidence="8">
    <location>
        <begin position="133"/>
        <end position="349"/>
    </location>
</feature>
<reference evidence="11" key="1">
    <citation type="submission" date="2025-08" db="UniProtKB">
        <authorList>
            <consortium name="RefSeq"/>
        </authorList>
    </citation>
    <scope>IDENTIFICATION</scope>
</reference>
<dbReference type="PROSITE" id="PS00640">
    <property type="entry name" value="THIOL_PROTEASE_ASN"/>
    <property type="match status" value="1"/>
</dbReference>
<dbReference type="InterPro" id="IPR025661">
    <property type="entry name" value="Pept_asp_AS"/>
</dbReference>
<evidence type="ECO:0000256" key="1">
    <source>
        <dbReference type="ARBA" id="ARBA00008455"/>
    </source>
</evidence>
<dbReference type="Gene3D" id="3.90.70.10">
    <property type="entry name" value="Cysteine proteinases"/>
    <property type="match status" value="1"/>
</dbReference>
<dbReference type="GO" id="GO:0005615">
    <property type="term" value="C:extracellular space"/>
    <property type="evidence" value="ECO:0000318"/>
    <property type="project" value="GO_Central"/>
</dbReference>
<dbReference type="Proteomes" id="UP000189703">
    <property type="component" value="Unplaced"/>
</dbReference>
<organism evidence="10 11">
    <name type="scientific">Nelumbo nucifera</name>
    <name type="common">Sacred lotus</name>
    <dbReference type="NCBI Taxonomy" id="4432"/>
    <lineage>
        <taxon>Eukaryota</taxon>
        <taxon>Viridiplantae</taxon>
        <taxon>Streptophyta</taxon>
        <taxon>Embryophyta</taxon>
        <taxon>Tracheophyta</taxon>
        <taxon>Spermatophyta</taxon>
        <taxon>Magnoliopsida</taxon>
        <taxon>Proteales</taxon>
        <taxon>Nelumbonaceae</taxon>
        <taxon>Nelumbo</taxon>
    </lineage>
</organism>
<accession>A0A1U8BCW2</accession>
<dbReference type="STRING" id="4432.A0A1U8BCW2"/>
<name>A0A1U8BCW2_NELNU</name>
<dbReference type="InParanoid" id="A0A1U8BCW2"/>
<keyword evidence="4" id="KW-0378">Hydrolase</keyword>